<reference evidence="3 5" key="2">
    <citation type="submission" date="2016-11" db="EMBL/GenBank/DDBJ databases">
        <authorList>
            <person name="Jaros S."/>
            <person name="Januszkiewicz K."/>
            <person name="Wedrychowicz H."/>
        </authorList>
    </citation>
    <scope>NUCLEOTIDE SEQUENCE [LARGE SCALE GENOMIC DNA]</scope>
    <source>
        <strain evidence="3 5">DSM 27621</strain>
    </source>
</reference>
<gene>
    <name evidence="2" type="ORF">BBH99_01270</name>
    <name evidence="3" type="ORF">SAMN05444407_101631</name>
</gene>
<sequence>MKKIFSLMILCITIFTFAQTKLPFTGHRSFDLLKGYSGTGTPHYYLNIQKNGDVVFGYVQVNQADWKETKEEFNAGKYALNKVMKVVFKKYKETFFVKFGKDKIYLTDEKGNILNLDGCCSAKESIDKETCTCESELYE</sequence>
<dbReference type="Proteomes" id="UP000184069">
    <property type="component" value="Unassembled WGS sequence"/>
</dbReference>
<accession>A0A1M6WGP4</accession>
<protein>
    <submittedName>
        <fullName evidence="3">Uncharacterized protein</fullName>
    </submittedName>
</protein>
<dbReference type="AlphaFoldDB" id="A0A1M6WGP4"/>
<dbReference type="OrthoDB" id="1267822at2"/>
<dbReference type="RefSeq" id="WP_066695936.1">
    <property type="nucleotide sequence ID" value="NZ_FRBM01000001.1"/>
</dbReference>
<evidence type="ECO:0000313" key="5">
    <source>
        <dbReference type="Proteomes" id="UP000184069"/>
    </source>
</evidence>
<evidence type="ECO:0000313" key="2">
    <source>
        <dbReference type="EMBL" id="OCA78388.1"/>
    </source>
</evidence>
<evidence type="ECO:0000313" key="4">
    <source>
        <dbReference type="Proteomes" id="UP000093508"/>
    </source>
</evidence>
<dbReference type="Proteomes" id="UP000093508">
    <property type="component" value="Unassembled WGS sequence"/>
</dbReference>
<feature type="signal peptide" evidence="1">
    <location>
        <begin position="1"/>
        <end position="18"/>
    </location>
</feature>
<dbReference type="STRING" id="1423959.SAMN05444407_101631"/>
<evidence type="ECO:0000256" key="1">
    <source>
        <dbReference type="SAM" id="SignalP"/>
    </source>
</evidence>
<keyword evidence="4" id="KW-1185">Reference proteome</keyword>
<dbReference type="EMBL" id="MAYF01000223">
    <property type="protein sequence ID" value="OCA78388.1"/>
    <property type="molecule type" value="Genomic_DNA"/>
</dbReference>
<reference evidence="2 4" key="1">
    <citation type="submission" date="2016-07" db="EMBL/GenBank/DDBJ databases">
        <authorList>
            <person name="Jeong J.-J."/>
            <person name="Kim D.W."/>
            <person name="Sang M.K."/>
            <person name="Choi I.-G."/>
            <person name="Kim K.D."/>
        </authorList>
    </citation>
    <scope>NUCLEOTIDE SEQUENCE [LARGE SCALE GENOMIC DNA]</scope>
    <source>
        <strain evidence="2 4">C-26</strain>
    </source>
</reference>
<organism evidence="3 5">
    <name type="scientific">Chryseobacterium contaminans</name>
    <dbReference type="NCBI Taxonomy" id="1423959"/>
    <lineage>
        <taxon>Bacteria</taxon>
        <taxon>Pseudomonadati</taxon>
        <taxon>Bacteroidota</taxon>
        <taxon>Flavobacteriia</taxon>
        <taxon>Flavobacteriales</taxon>
        <taxon>Weeksellaceae</taxon>
        <taxon>Chryseobacterium group</taxon>
        <taxon>Chryseobacterium</taxon>
    </lineage>
</organism>
<name>A0A1M6WGP4_9FLAO</name>
<dbReference type="EMBL" id="FRBM01000001">
    <property type="protein sequence ID" value="SHK92930.1"/>
    <property type="molecule type" value="Genomic_DNA"/>
</dbReference>
<feature type="chain" id="PRO_5009922076" evidence="1">
    <location>
        <begin position="19"/>
        <end position="139"/>
    </location>
</feature>
<proteinExistence type="predicted"/>
<keyword evidence="1" id="KW-0732">Signal</keyword>
<evidence type="ECO:0000313" key="3">
    <source>
        <dbReference type="EMBL" id="SHK92930.1"/>
    </source>
</evidence>